<dbReference type="SUPFAM" id="SSF53720">
    <property type="entry name" value="ALDH-like"/>
    <property type="match status" value="1"/>
</dbReference>
<organism evidence="4 5">
    <name type="scientific">Burkholderia theae</name>
    <dbReference type="NCBI Taxonomy" id="3143496"/>
    <lineage>
        <taxon>Bacteria</taxon>
        <taxon>Pseudomonadati</taxon>
        <taxon>Pseudomonadota</taxon>
        <taxon>Betaproteobacteria</taxon>
        <taxon>Burkholderiales</taxon>
        <taxon>Burkholderiaceae</taxon>
        <taxon>Burkholderia</taxon>
    </lineage>
</organism>
<keyword evidence="5" id="KW-1185">Reference proteome</keyword>
<sequence>MTEQGHEGVLSLFIPSANEVAGMLLSDSRIALVSFTGSSGVGRKVADLVGRQLGRRNMLECSANDGCIVDETADLKLAARSITFGVVGTTGQRCTSTRRIIVQRGVAARFTELLADAFGQIKVGDPRDPDTVVGPLIDHAAVDRFEAAVGQAVSLGGRVVFGGNRIKLKRVN</sequence>
<dbReference type="Gene3D" id="3.40.605.10">
    <property type="entry name" value="Aldehyde Dehydrogenase, Chain A, domain 1"/>
    <property type="match status" value="1"/>
</dbReference>
<dbReference type="PANTHER" id="PTHR43521:SF1">
    <property type="entry name" value="ALPHA-AMINOADIPIC SEMIALDEHYDE DEHYDROGENASE"/>
    <property type="match status" value="1"/>
</dbReference>
<protein>
    <submittedName>
        <fullName evidence="4">Aldehyde dehydrogenase family protein</fullName>
    </submittedName>
</protein>
<dbReference type="InterPro" id="IPR016163">
    <property type="entry name" value="Ald_DH_C"/>
</dbReference>
<dbReference type="InterPro" id="IPR016162">
    <property type="entry name" value="Ald_DH_N"/>
</dbReference>
<dbReference type="PANTHER" id="PTHR43521">
    <property type="entry name" value="ALPHA-AMINOADIPIC SEMIALDEHYDE DEHYDROGENASE"/>
    <property type="match status" value="1"/>
</dbReference>
<keyword evidence="1" id="KW-0560">Oxidoreductase</keyword>
<keyword evidence="2" id="KW-0520">NAD</keyword>
<feature type="domain" description="Aldehyde dehydrogenase" evidence="3">
    <location>
        <begin position="7"/>
        <end position="165"/>
    </location>
</feature>
<reference evidence="4 5" key="1">
    <citation type="submission" date="2024-05" db="EMBL/GenBank/DDBJ databases">
        <title>Burkholderia sp. Nov. a novel bacteria isolated from rhizosphere soil of Camellia sinensis.</title>
        <authorList>
            <person name="Dong Y."/>
        </authorList>
    </citation>
    <scope>NUCLEOTIDE SEQUENCE [LARGE SCALE GENOMIC DNA]</scope>
    <source>
        <strain evidence="4 5">GS2Y</strain>
    </source>
</reference>
<accession>A0ABU9WUS4</accession>
<dbReference type="EMBL" id="JBCPYA010000033">
    <property type="protein sequence ID" value="MEN2475796.1"/>
    <property type="molecule type" value="Genomic_DNA"/>
</dbReference>
<gene>
    <name evidence="4" type="ORF">VOI36_38515</name>
</gene>
<comment type="caution">
    <text evidence="4">The sequence shown here is derived from an EMBL/GenBank/DDBJ whole genome shotgun (WGS) entry which is preliminary data.</text>
</comment>
<evidence type="ECO:0000256" key="1">
    <source>
        <dbReference type="ARBA" id="ARBA00023002"/>
    </source>
</evidence>
<evidence type="ECO:0000313" key="5">
    <source>
        <dbReference type="Proteomes" id="UP001466933"/>
    </source>
</evidence>
<dbReference type="InterPro" id="IPR015590">
    <property type="entry name" value="Aldehyde_DH_dom"/>
</dbReference>
<evidence type="ECO:0000313" key="4">
    <source>
        <dbReference type="EMBL" id="MEN2475796.1"/>
    </source>
</evidence>
<evidence type="ECO:0000256" key="2">
    <source>
        <dbReference type="ARBA" id="ARBA00023027"/>
    </source>
</evidence>
<dbReference type="RefSeq" id="WP_343495610.1">
    <property type="nucleotide sequence ID" value="NZ_JBCPYA010000033.1"/>
</dbReference>
<dbReference type="Pfam" id="PF00171">
    <property type="entry name" value="Aldedh"/>
    <property type="match status" value="1"/>
</dbReference>
<evidence type="ECO:0000259" key="3">
    <source>
        <dbReference type="Pfam" id="PF00171"/>
    </source>
</evidence>
<dbReference type="Gene3D" id="3.40.309.10">
    <property type="entry name" value="Aldehyde Dehydrogenase, Chain A, domain 2"/>
    <property type="match status" value="1"/>
</dbReference>
<proteinExistence type="predicted"/>
<dbReference type="InterPro" id="IPR044638">
    <property type="entry name" value="ALDH7A1-like"/>
</dbReference>
<name>A0ABU9WUS4_9BURK</name>
<dbReference type="Proteomes" id="UP001466933">
    <property type="component" value="Unassembled WGS sequence"/>
</dbReference>
<dbReference type="InterPro" id="IPR016161">
    <property type="entry name" value="Ald_DH/histidinol_DH"/>
</dbReference>